<dbReference type="Pfam" id="PF19640">
    <property type="entry name" value="DUF6143"/>
    <property type="match status" value="1"/>
</dbReference>
<dbReference type="Proteomes" id="UP000323521">
    <property type="component" value="Chromosome"/>
</dbReference>
<gene>
    <name evidence="1" type="ORF">DCMF_02715</name>
</gene>
<proteinExistence type="predicted"/>
<dbReference type="KEGG" id="fwa:DCMF_02715"/>
<dbReference type="OrthoDB" id="2858798at2"/>
<accession>A0A3G1KN11</accession>
<evidence type="ECO:0000313" key="2">
    <source>
        <dbReference type="Proteomes" id="UP000323521"/>
    </source>
</evidence>
<protein>
    <submittedName>
        <fullName evidence="1">Uncharacterized protein</fullName>
    </submittedName>
</protein>
<organism evidence="1 2">
    <name type="scientific">Formimonas warabiya</name>
    <dbReference type="NCBI Taxonomy" id="1761012"/>
    <lineage>
        <taxon>Bacteria</taxon>
        <taxon>Bacillati</taxon>
        <taxon>Bacillota</taxon>
        <taxon>Clostridia</taxon>
        <taxon>Eubacteriales</taxon>
        <taxon>Peptococcaceae</taxon>
        <taxon>Candidatus Formimonas</taxon>
    </lineage>
</organism>
<dbReference type="InterPro" id="IPR046141">
    <property type="entry name" value="DUF6143"/>
</dbReference>
<keyword evidence="2" id="KW-1185">Reference proteome</keyword>
<name>A0A3G1KN11_FORW1</name>
<dbReference type="RefSeq" id="WP_148133019.1">
    <property type="nucleotide sequence ID" value="NZ_CP017634.1"/>
</dbReference>
<reference evidence="1 2" key="1">
    <citation type="submission" date="2016-10" db="EMBL/GenBank/DDBJ databases">
        <title>Complete Genome Sequence of Peptococcaceae strain DCMF.</title>
        <authorList>
            <person name="Edwards R.J."/>
            <person name="Holland S.I."/>
            <person name="Deshpande N.P."/>
            <person name="Wong Y.K."/>
            <person name="Ertan H."/>
            <person name="Manefield M."/>
            <person name="Russell T.L."/>
            <person name="Lee M.J."/>
        </authorList>
    </citation>
    <scope>NUCLEOTIDE SEQUENCE [LARGE SCALE GENOMIC DNA]</scope>
    <source>
        <strain evidence="1 2">DCMF</strain>
    </source>
</reference>
<dbReference type="EMBL" id="CP017634">
    <property type="protein sequence ID" value="ATW23854.1"/>
    <property type="molecule type" value="Genomic_DNA"/>
</dbReference>
<dbReference type="AlphaFoldDB" id="A0A3G1KN11"/>
<sequence>MKSCKKNAILLTNPITQIAGMPYSLYLSLQGKYFSGFTGKLAFGNGNNAWAGLLNPVNSRVNLHLYFWEVSNIGPSPVRARIYFNSYPPGQRTIVKTVFQGNTTLCPPPKPRIRLYQASDVAGEPEGGVRVFVRRALPEVTIGDEEVGKFIFPPGGSFVIFLSNPETPDEPASATLGFSWWEEEVNCQ</sequence>
<evidence type="ECO:0000313" key="1">
    <source>
        <dbReference type="EMBL" id="ATW23854.1"/>
    </source>
</evidence>